<keyword evidence="3" id="KW-0805">Transcription regulation</keyword>
<dbReference type="InterPro" id="IPR025944">
    <property type="entry name" value="Sigma_54_int_dom_CS"/>
</dbReference>
<gene>
    <name evidence="8" type="ORF">SAMN02746091_00008</name>
</gene>
<dbReference type="InterPro" id="IPR025662">
    <property type="entry name" value="Sigma_54_int_dom_ATP-bd_1"/>
</dbReference>
<evidence type="ECO:0000256" key="3">
    <source>
        <dbReference type="ARBA" id="ARBA00023015"/>
    </source>
</evidence>
<evidence type="ECO:0000256" key="5">
    <source>
        <dbReference type="ARBA" id="ARBA00023163"/>
    </source>
</evidence>
<accession>A0A1M4S667</accession>
<dbReference type="GO" id="GO:0043565">
    <property type="term" value="F:sequence-specific DNA binding"/>
    <property type="evidence" value="ECO:0007669"/>
    <property type="project" value="InterPro"/>
</dbReference>
<dbReference type="InterPro" id="IPR002078">
    <property type="entry name" value="Sigma_54_int"/>
</dbReference>
<dbReference type="PANTHER" id="PTHR32071">
    <property type="entry name" value="TRANSCRIPTIONAL REGULATORY PROTEIN"/>
    <property type="match status" value="1"/>
</dbReference>
<dbReference type="InterPro" id="IPR025943">
    <property type="entry name" value="Sigma_54_int_dom_ATP-bd_2"/>
</dbReference>
<dbReference type="Gene3D" id="1.10.10.60">
    <property type="entry name" value="Homeodomain-like"/>
    <property type="match status" value="1"/>
</dbReference>
<dbReference type="InterPro" id="IPR027417">
    <property type="entry name" value="P-loop_NTPase"/>
</dbReference>
<dbReference type="PRINTS" id="PR01590">
    <property type="entry name" value="HTHFIS"/>
</dbReference>
<proteinExistence type="predicted"/>
<dbReference type="CDD" id="cd00009">
    <property type="entry name" value="AAA"/>
    <property type="match status" value="1"/>
</dbReference>
<dbReference type="SUPFAM" id="SSF46689">
    <property type="entry name" value="Homeodomain-like"/>
    <property type="match status" value="1"/>
</dbReference>
<dbReference type="InterPro" id="IPR035965">
    <property type="entry name" value="PAS-like_dom_sf"/>
</dbReference>
<dbReference type="SUPFAM" id="SSF55785">
    <property type="entry name" value="PYP-like sensor domain (PAS domain)"/>
    <property type="match status" value="1"/>
</dbReference>
<dbReference type="Pfam" id="PF25601">
    <property type="entry name" value="AAA_lid_14"/>
    <property type="match status" value="1"/>
</dbReference>
<dbReference type="InterPro" id="IPR003593">
    <property type="entry name" value="AAA+_ATPase"/>
</dbReference>
<dbReference type="InterPro" id="IPR013656">
    <property type="entry name" value="PAS_4"/>
</dbReference>
<dbReference type="FunFam" id="3.40.50.300:FF:000006">
    <property type="entry name" value="DNA-binding transcriptional regulator NtrC"/>
    <property type="match status" value="1"/>
</dbReference>
<dbReference type="PROSITE" id="PS00676">
    <property type="entry name" value="SIGMA54_INTERACT_2"/>
    <property type="match status" value="1"/>
</dbReference>
<dbReference type="EMBL" id="FQVG01000001">
    <property type="protein sequence ID" value="SHE27709.1"/>
    <property type="molecule type" value="Genomic_DNA"/>
</dbReference>
<dbReference type="AlphaFoldDB" id="A0A1M4S667"/>
<dbReference type="NCBIfam" id="TIGR00229">
    <property type="entry name" value="sensory_box"/>
    <property type="match status" value="1"/>
</dbReference>
<evidence type="ECO:0000256" key="4">
    <source>
        <dbReference type="ARBA" id="ARBA00023125"/>
    </source>
</evidence>
<dbReference type="InterPro" id="IPR058031">
    <property type="entry name" value="AAA_lid_NorR"/>
</dbReference>
<evidence type="ECO:0000313" key="8">
    <source>
        <dbReference type="EMBL" id="SHE27709.1"/>
    </source>
</evidence>
<dbReference type="Gene3D" id="3.30.450.20">
    <property type="entry name" value="PAS domain"/>
    <property type="match status" value="1"/>
</dbReference>
<protein>
    <submittedName>
        <fullName evidence="8">Arginine utilization regulatory protein</fullName>
    </submittedName>
</protein>
<dbReference type="InterPro" id="IPR009057">
    <property type="entry name" value="Homeodomain-like_sf"/>
</dbReference>
<dbReference type="PROSITE" id="PS50112">
    <property type="entry name" value="PAS"/>
    <property type="match status" value="1"/>
</dbReference>
<feature type="domain" description="Sigma-54 factor interaction" evidence="6">
    <location>
        <begin position="149"/>
        <end position="377"/>
    </location>
</feature>
<dbReference type="Pfam" id="PF00158">
    <property type="entry name" value="Sigma54_activat"/>
    <property type="match status" value="1"/>
</dbReference>
<evidence type="ECO:0000259" key="7">
    <source>
        <dbReference type="PROSITE" id="PS50112"/>
    </source>
</evidence>
<evidence type="ECO:0000313" key="9">
    <source>
        <dbReference type="Proteomes" id="UP000184423"/>
    </source>
</evidence>
<dbReference type="GO" id="GO:0006355">
    <property type="term" value="P:regulation of DNA-templated transcription"/>
    <property type="evidence" value="ECO:0007669"/>
    <property type="project" value="InterPro"/>
</dbReference>
<dbReference type="Pfam" id="PF02954">
    <property type="entry name" value="HTH_8"/>
    <property type="match status" value="1"/>
</dbReference>
<dbReference type="Gene3D" id="1.10.8.60">
    <property type="match status" value="1"/>
</dbReference>
<organism evidence="8 9">
    <name type="scientific">Caloramator proteoclasticus DSM 10124</name>
    <dbReference type="NCBI Taxonomy" id="1121262"/>
    <lineage>
        <taxon>Bacteria</taxon>
        <taxon>Bacillati</taxon>
        <taxon>Bacillota</taxon>
        <taxon>Clostridia</taxon>
        <taxon>Eubacteriales</taxon>
        <taxon>Clostridiaceae</taxon>
        <taxon>Caloramator</taxon>
    </lineage>
</organism>
<dbReference type="PANTHER" id="PTHR32071:SF74">
    <property type="entry name" value="TRANSCRIPTIONAL ACTIVATOR ROCR"/>
    <property type="match status" value="1"/>
</dbReference>
<dbReference type="InterPro" id="IPR002197">
    <property type="entry name" value="HTH_Fis"/>
</dbReference>
<reference evidence="9" key="1">
    <citation type="submission" date="2016-11" db="EMBL/GenBank/DDBJ databases">
        <authorList>
            <person name="Varghese N."/>
            <person name="Submissions S."/>
        </authorList>
    </citation>
    <scope>NUCLEOTIDE SEQUENCE [LARGE SCALE GENOMIC DNA]</scope>
    <source>
        <strain evidence="9">DSM 10124</strain>
    </source>
</reference>
<dbReference type="Gene3D" id="3.40.50.300">
    <property type="entry name" value="P-loop containing nucleotide triphosphate hydrolases"/>
    <property type="match status" value="1"/>
</dbReference>
<evidence type="ECO:0000256" key="1">
    <source>
        <dbReference type="ARBA" id="ARBA00022741"/>
    </source>
</evidence>
<dbReference type="GO" id="GO:0005524">
    <property type="term" value="F:ATP binding"/>
    <property type="evidence" value="ECO:0007669"/>
    <property type="project" value="UniProtKB-KW"/>
</dbReference>
<keyword evidence="5" id="KW-0804">Transcription</keyword>
<keyword evidence="1" id="KW-0547">Nucleotide-binding</keyword>
<dbReference type="SUPFAM" id="SSF52540">
    <property type="entry name" value="P-loop containing nucleoside triphosphate hydrolases"/>
    <property type="match status" value="1"/>
</dbReference>
<dbReference type="PROSITE" id="PS00688">
    <property type="entry name" value="SIGMA54_INTERACT_3"/>
    <property type="match status" value="1"/>
</dbReference>
<keyword evidence="9" id="KW-1185">Reference proteome</keyword>
<dbReference type="PROSITE" id="PS00675">
    <property type="entry name" value="SIGMA54_INTERACT_1"/>
    <property type="match status" value="1"/>
</dbReference>
<dbReference type="Proteomes" id="UP000184423">
    <property type="component" value="Unassembled WGS sequence"/>
</dbReference>
<dbReference type="PROSITE" id="PS50045">
    <property type="entry name" value="SIGMA54_INTERACT_4"/>
    <property type="match status" value="1"/>
</dbReference>
<dbReference type="InterPro" id="IPR000014">
    <property type="entry name" value="PAS"/>
</dbReference>
<dbReference type="RefSeq" id="WP_073247548.1">
    <property type="nucleotide sequence ID" value="NZ_FQVG01000001.1"/>
</dbReference>
<evidence type="ECO:0000259" key="6">
    <source>
        <dbReference type="PROSITE" id="PS50045"/>
    </source>
</evidence>
<dbReference type="SMART" id="SM00382">
    <property type="entry name" value="AAA"/>
    <property type="match status" value="1"/>
</dbReference>
<feature type="domain" description="PAS" evidence="7">
    <location>
        <begin position="2"/>
        <end position="53"/>
    </location>
</feature>
<sequence length="446" mass="50830">MFDKNVYDIFDNLEDGITIIDNRGRIVFLNKKAQKLDNINLDEVLGRHILEVYPSLSQRNSTLLNVLHSKTPIKDNIQTFINFKGEKITTQNTTLPVLNGEKIIGAIEISRDLTSVKKMTDEIMKLKNELITKKDGKSLERRLYTFMDIIGESNEMLYIKNIAIKASNSSSPVFIYGETGVGKELFVQAIHSASKRRNGPFIAQNCAAVPETLLEGILFGTVRGSFTGSEDRPGLLELSDGGTLYLDELNSMPPTLQAKLLRVLQDGLVRRVGDVKEKKVDVRFIASTNISPEECLKRGLIRRDLYYRLNVISIKIPELKDRRTDIPLLINFFINKYKNKLGKDKIQITDEALDCLINYSWPGNVRELEHTIERILNLKDDDTITMDDLPEQIKGCNNISLEESIERYEKKLIEDALSLSNNNISLAAKMLKIPRQTLQYKIKKYF</sequence>
<keyword evidence="2" id="KW-0067">ATP-binding</keyword>
<evidence type="ECO:0000256" key="2">
    <source>
        <dbReference type="ARBA" id="ARBA00022840"/>
    </source>
</evidence>
<name>A0A1M4S667_9CLOT</name>
<dbReference type="Pfam" id="PF08448">
    <property type="entry name" value="PAS_4"/>
    <property type="match status" value="1"/>
</dbReference>
<keyword evidence="4" id="KW-0238">DNA-binding</keyword>
<dbReference type="CDD" id="cd00130">
    <property type="entry name" value="PAS"/>
    <property type="match status" value="1"/>
</dbReference>